<sequence length="26" mass="2991">MKLIALVFSVVELAMKNSCDVVCYWK</sequence>
<organism evidence="1">
    <name type="scientific">Arundo donax</name>
    <name type="common">Giant reed</name>
    <name type="synonym">Donax arundinaceus</name>
    <dbReference type="NCBI Taxonomy" id="35708"/>
    <lineage>
        <taxon>Eukaryota</taxon>
        <taxon>Viridiplantae</taxon>
        <taxon>Streptophyta</taxon>
        <taxon>Embryophyta</taxon>
        <taxon>Tracheophyta</taxon>
        <taxon>Spermatophyta</taxon>
        <taxon>Magnoliopsida</taxon>
        <taxon>Liliopsida</taxon>
        <taxon>Poales</taxon>
        <taxon>Poaceae</taxon>
        <taxon>PACMAD clade</taxon>
        <taxon>Arundinoideae</taxon>
        <taxon>Arundineae</taxon>
        <taxon>Arundo</taxon>
    </lineage>
</organism>
<reference evidence="1" key="1">
    <citation type="submission" date="2014-09" db="EMBL/GenBank/DDBJ databases">
        <authorList>
            <person name="Magalhaes I.L.F."/>
            <person name="Oliveira U."/>
            <person name="Santos F.R."/>
            <person name="Vidigal T.H.D.A."/>
            <person name="Brescovit A.D."/>
            <person name="Santos A.J."/>
        </authorList>
    </citation>
    <scope>NUCLEOTIDE SEQUENCE</scope>
    <source>
        <tissue evidence="1">Shoot tissue taken approximately 20 cm above the soil surface</tissue>
    </source>
</reference>
<proteinExistence type="predicted"/>
<dbReference type="EMBL" id="GBRH01258747">
    <property type="protein sequence ID" value="JAD39148.1"/>
    <property type="molecule type" value="Transcribed_RNA"/>
</dbReference>
<dbReference type="AlphaFoldDB" id="A0A0A8ZNB4"/>
<reference evidence="1" key="2">
    <citation type="journal article" date="2015" name="Data Brief">
        <title>Shoot transcriptome of the giant reed, Arundo donax.</title>
        <authorList>
            <person name="Barrero R.A."/>
            <person name="Guerrero F.D."/>
            <person name="Moolhuijzen P."/>
            <person name="Goolsby J.A."/>
            <person name="Tidwell J."/>
            <person name="Bellgard S.E."/>
            <person name="Bellgard M.I."/>
        </authorList>
    </citation>
    <scope>NUCLEOTIDE SEQUENCE</scope>
    <source>
        <tissue evidence="1">Shoot tissue taken approximately 20 cm above the soil surface</tissue>
    </source>
</reference>
<accession>A0A0A8ZNB4</accession>
<protein>
    <submittedName>
        <fullName evidence="1">Uncharacterized protein</fullName>
    </submittedName>
</protein>
<evidence type="ECO:0000313" key="1">
    <source>
        <dbReference type="EMBL" id="JAD39148.1"/>
    </source>
</evidence>
<name>A0A0A8ZNB4_ARUDO</name>